<feature type="transmembrane region" description="Helical" evidence="6">
    <location>
        <begin position="328"/>
        <end position="352"/>
    </location>
</feature>
<gene>
    <name evidence="7" type="ORF">SAMN05444126_11446</name>
</gene>
<evidence type="ECO:0000256" key="5">
    <source>
        <dbReference type="ARBA" id="ARBA00023136"/>
    </source>
</evidence>
<protein>
    <submittedName>
        <fullName evidence="7">Sporulation integral membrane protein YtvI</fullName>
    </submittedName>
</protein>
<evidence type="ECO:0000256" key="1">
    <source>
        <dbReference type="ARBA" id="ARBA00004141"/>
    </source>
</evidence>
<evidence type="ECO:0000313" key="8">
    <source>
        <dbReference type="Proteomes" id="UP000199318"/>
    </source>
</evidence>
<keyword evidence="5 6" id="KW-0472">Membrane</keyword>
<keyword evidence="8" id="KW-1185">Reference proteome</keyword>
<comment type="similarity">
    <text evidence="2">Belongs to the autoinducer-2 exporter (AI-2E) (TC 2.A.86) family.</text>
</comment>
<keyword evidence="3 6" id="KW-0812">Transmembrane</keyword>
<dbReference type="RefSeq" id="WP_093073079.1">
    <property type="nucleotide sequence ID" value="NZ_FOGV01000014.1"/>
</dbReference>
<dbReference type="PANTHER" id="PTHR21716:SF68">
    <property type="entry name" value="TRANSPORT PROTEIN YTVI-RELATED"/>
    <property type="match status" value="1"/>
</dbReference>
<comment type="caution">
    <text evidence="7">The sequence shown here is derived from an EMBL/GenBank/DDBJ whole genome shotgun (WGS) entry which is preliminary data.</text>
</comment>
<feature type="transmembrane region" description="Helical" evidence="6">
    <location>
        <begin position="65"/>
        <end position="91"/>
    </location>
</feature>
<sequence>MTKAHGWMFLRLIAVVAFITGLVWLIGAIFAVSYPFWISAALVAMFYPLITFLRNKLRFPNMLAVILTLLFGLSIVGGALTGIVFLIIFGVQRIARYFPDWIRSTAEDVQDFFNESIFPLWQSLSGMMETLTPQQQATLQNGIEQLGSQLAEVSTDYGQRLADGLTQVIIFVPTMLLIMLFVIIGFYFIGKDWSVMTSRVYRATPAAIVKKARAFKKMFKYRVFGFLRAQVFLMFIAAIIVLIGLLILQVENAVTIAIIVGVAEILPYLGSGTILIPWFIYMMLIGDLGLGIGLAIVYGVTVAIRQAIEPKVLSSSMNLNTLAVLISLFAGFQIFGVVGVFIGPFILVVLVISKDVGIIHELWRFVQHGFKETPKEAFKKHG</sequence>
<dbReference type="PANTHER" id="PTHR21716">
    <property type="entry name" value="TRANSMEMBRANE PROTEIN"/>
    <property type="match status" value="1"/>
</dbReference>
<proteinExistence type="inferred from homology"/>
<dbReference type="Pfam" id="PF01594">
    <property type="entry name" value="AI-2E_transport"/>
    <property type="match status" value="1"/>
</dbReference>
<evidence type="ECO:0000256" key="2">
    <source>
        <dbReference type="ARBA" id="ARBA00009773"/>
    </source>
</evidence>
<evidence type="ECO:0000256" key="4">
    <source>
        <dbReference type="ARBA" id="ARBA00022989"/>
    </source>
</evidence>
<keyword evidence="4 6" id="KW-1133">Transmembrane helix</keyword>
<feature type="transmembrane region" description="Helical" evidence="6">
    <location>
        <begin position="226"/>
        <end position="248"/>
    </location>
</feature>
<dbReference type="GO" id="GO:0055085">
    <property type="term" value="P:transmembrane transport"/>
    <property type="evidence" value="ECO:0007669"/>
    <property type="project" value="TreeGrafter"/>
</dbReference>
<dbReference type="OrthoDB" id="9774361at2"/>
<feature type="transmembrane region" description="Helical" evidence="6">
    <location>
        <begin position="168"/>
        <end position="189"/>
    </location>
</feature>
<dbReference type="GO" id="GO:0016020">
    <property type="term" value="C:membrane"/>
    <property type="evidence" value="ECO:0007669"/>
    <property type="project" value="UniProtKB-SubCell"/>
</dbReference>
<dbReference type="Proteomes" id="UP000199318">
    <property type="component" value="Unassembled WGS sequence"/>
</dbReference>
<dbReference type="InterPro" id="IPR014227">
    <property type="entry name" value="YtvI-like"/>
</dbReference>
<dbReference type="InterPro" id="IPR002549">
    <property type="entry name" value="AI-2E-like"/>
</dbReference>
<evidence type="ECO:0000256" key="3">
    <source>
        <dbReference type="ARBA" id="ARBA00022692"/>
    </source>
</evidence>
<reference evidence="8" key="1">
    <citation type="submission" date="2016-10" db="EMBL/GenBank/DDBJ databases">
        <authorList>
            <person name="de Groot N.N."/>
        </authorList>
    </citation>
    <scope>NUCLEOTIDE SEQUENCE [LARGE SCALE GENOMIC DNA]</scope>
    <source>
        <strain evidence="8">10nlg</strain>
    </source>
</reference>
<feature type="transmembrane region" description="Helical" evidence="6">
    <location>
        <begin position="36"/>
        <end position="53"/>
    </location>
</feature>
<accession>A0A1H9UHP5</accession>
<comment type="subcellular location">
    <subcellularLocation>
        <location evidence="1">Membrane</location>
        <topology evidence="1">Multi-pass membrane protein</topology>
    </subcellularLocation>
</comment>
<dbReference type="NCBIfam" id="TIGR02872">
    <property type="entry name" value="spore_ytvI"/>
    <property type="match status" value="1"/>
</dbReference>
<organism evidence="7 8">
    <name type="scientific">Salisediminibacterium halotolerans</name>
    <dbReference type="NCBI Taxonomy" id="517425"/>
    <lineage>
        <taxon>Bacteria</taxon>
        <taxon>Bacillati</taxon>
        <taxon>Bacillota</taxon>
        <taxon>Bacilli</taxon>
        <taxon>Bacillales</taxon>
        <taxon>Bacillaceae</taxon>
        <taxon>Salisediminibacterium</taxon>
    </lineage>
</organism>
<name>A0A1H9UHP5_9BACI</name>
<dbReference type="EMBL" id="FOGV01000014">
    <property type="protein sequence ID" value="SES08761.1"/>
    <property type="molecule type" value="Genomic_DNA"/>
</dbReference>
<feature type="transmembrane region" description="Helical" evidence="6">
    <location>
        <begin position="12"/>
        <end position="30"/>
    </location>
</feature>
<dbReference type="STRING" id="1464123.SAMN05444126_11446"/>
<evidence type="ECO:0000313" key="7">
    <source>
        <dbReference type="EMBL" id="SES08761.1"/>
    </source>
</evidence>
<feature type="transmembrane region" description="Helical" evidence="6">
    <location>
        <begin position="254"/>
        <end position="281"/>
    </location>
</feature>
<evidence type="ECO:0000256" key="6">
    <source>
        <dbReference type="SAM" id="Phobius"/>
    </source>
</evidence>
<dbReference type="AlphaFoldDB" id="A0A1H9UHP5"/>
<feature type="transmembrane region" description="Helical" evidence="6">
    <location>
        <begin position="288"/>
        <end position="308"/>
    </location>
</feature>